<dbReference type="InterPro" id="IPR036909">
    <property type="entry name" value="Cyt_c-like_dom_sf"/>
</dbReference>
<protein>
    <submittedName>
        <fullName evidence="9">Carbohydrate-binding protein</fullName>
    </submittedName>
</protein>
<feature type="chain" id="PRO_5045345917" evidence="6">
    <location>
        <begin position="32"/>
        <end position="1110"/>
    </location>
</feature>
<sequence length="1110" mass="119647">MKYVNTIQNIFSATKKRSLIAILLTSLSACGGEETTAPILNSDIDNDTIVEINDADNDGVVDAIDICPNTPENATVDSTGCIINEINDADNDGVVDAIDICPNTPENATVDSTGCIINEINDADNDGVVDAIDICPNTPENATVDSTGCIINEINDADNDGVVDTIDICPNTVAGKSVDETGCEIIFQSNGVTIQAEDYINYHDTSPTNEGGAGDRNDEVDIEATSDAGGGFNIGYTNATEWLEYSITLETGAYTINTRVASDSGGGQYTLSINGKTIGSDTVSSTGGWQTFVTQNVSSFTVDSGTHTLRIDINSGSFNFNWLQVVSIIDDDNDGIANQSDSCPATPEGTLVNAIGCEIISVNTEVSFANERLVGGANSADPGFSLYVFDNDLPTPNSSACNDECATNWPPVLVEDAEASGVNGLSTITRNDGSLQAAHNGRPLYFYAQDNAAGDINGEALGQVWWLVPYGVLGDVTSLYNAATELEPDTQVETEDALITRFSDRPRTRHAKEDQFQSYDHYIKFYFEDRSSNIEIIDYVAKGGDTIEMNVRTIFPLSDLEAENRWWYQGFNTVAQYASNGIMDFMGTEVIDGVTYYNYQKIGNQNTRLGREIRIGDEMEFEISQFSAPGIPRGQTNYYGTTFLYIVGEGIVPWYTEISGPFPEDSAKIPEEYWLGGNTSMHYQYTDEPDNHFMQMATNLSYDNGQTFLLGRRVHHSSFVDGTHDEDADNGVFEDNVGLSGPRYVNESCVDCHARNGSAPVAENGELLDRWVFKVGDADGNPDPAIGRVLQPNGSGSEGNVTIASWIELSNGLRRPNYQFSGATPATFSARIAPRLVGLGLLEAIPEVDIIALADPTDADGNGISGVANKNIDPENSELTRLGRFGWKAGTSSVRHQVAGALNTDIGVRTSVLPDLDCGSEQANCGGASPIMPEKNLNDLVKYISTLGVRPQRVWKSGVEDTQVLAGSAKFEEIGCVDCHTKTFQTSEFHPLAEVRNQTIHPYTDMLLHDMGPGLADNLGEGLANGSEWRTTPLWGLGLSACVTGGVTNPTGAEGDEICTPHHAYLHDGRARSIEEAILWHGGESENSTNLYKALSDSDKTALLSFLKSL</sequence>
<evidence type="ECO:0000259" key="7">
    <source>
        <dbReference type="PROSITE" id="PS51007"/>
    </source>
</evidence>
<feature type="signal peptide" evidence="6">
    <location>
        <begin position="1"/>
        <end position="31"/>
    </location>
</feature>
<evidence type="ECO:0000256" key="3">
    <source>
        <dbReference type="ARBA" id="ARBA00022729"/>
    </source>
</evidence>
<dbReference type="PROSITE" id="PS51007">
    <property type="entry name" value="CYTC"/>
    <property type="match status" value="1"/>
</dbReference>
<dbReference type="EMBL" id="PJAI02000014">
    <property type="protein sequence ID" value="TYK65110.1"/>
    <property type="molecule type" value="Genomic_DNA"/>
</dbReference>
<dbReference type="Proteomes" id="UP000815846">
    <property type="component" value="Unassembled WGS sequence"/>
</dbReference>
<dbReference type="SUPFAM" id="SSF46626">
    <property type="entry name" value="Cytochrome c"/>
    <property type="match status" value="1"/>
</dbReference>
<accession>A0ABY3MV80</accession>
<evidence type="ECO:0000256" key="6">
    <source>
        <dbReference type="SAM" id="SignalP"/>
    </source>
</evidence>
<organism evidence="9 10">
    <name type="scientific">Colwellia echini</name>
    <dbReference type="NCBI Taxonomy" id="1982103"/>
    <lineage>
        <taxon>Bacteria</taxon>
        <taxon>Pseudomonadati</taxon>
        <taxon>Pseudomonadota</taxon>
        <taxon>Gammaproteobacteria</taxon>
        <taxon>Alteromonadales</taxon>
        <taxon>Colwelliaceae</taxon>
        <taxon>Colwellia</taxon>
    </lineage>
</organism>
<dbReference type="PROSITE" id="PS51257">
    <property type="entry name" value="PROKAR_LIPOPROTEIN"/>
    <property type="match status" value="1"/>
</dbReference>
<dbReference type="InterPro" id="IPR041342">
    <property type="entry name" value="CBM35"/>
</dbReference>
<dbReference type="Gene3D" id="4.10.1080.10">
    <property type="entry name" value="TSP type-3 repeat"/>
    <property type="match status" value="1"/>
</dbReference>
<evidence type="ECO:0000256" key="1">
    <source>
        <dbReference type="ARBA" id="ARBA00022617"/>
    </source>
</evidence>
<dbReference type="SUPFAM" id="SSF103647">
    <property type="entry name" value="TSP type-3 repeat"/>
    <property type="match status" value="1"/>
</dbReference>
<dbReference type="Pfam" id="PF02412">
    <property type="entry name" value="TSP_3"/>
    <property type="match status" value="4"/>
</dbReference>
<dbReference type="RefSeq" id="WP_148747762.1">
    <property type="nucleotide sequence ID" value="NZ_PJAI02000014.1"/>
</dbReference>
<evidence type="ECO:0000256" key="2">
    <source>
        <dbReference type="ARBA" id="ARBA00022723"/>
    </source>
</evidence>
<dbReference type="InterPro" id="IPR006584">
    <property type="entry name" value="Cellulose-bd_IV"/>
</dbReference>
<dbReference type="InterPro" id="IPR028974">
    <property type="entry name" value="TSP_type-3_rpt"/>
</dbReference>
<keyword evidence="10" id="KW-1185">Reference proteome</keyword>
<evidence type="ECO:0000256" key="5">
    <source>
        <dbReference type="PROSITE-ProRule" id="PRU00433"/>
    </source>
</evidence>
<evidence type="ECO:0000313" key="10">
    <source>
        <dbReference type="Proteomes" id="UP000815846"/>
    </source>
</evidence>
<keyword evidence="2 5" id="KW-0479">Metal-binding</keyword>
<name>A0ABY3MV80_9GAMM</name>
<dbReference type="SUPFAM" id="SSF49785">
    <property type="entry name" value="Galactose-binding domain-like"/>
    <property type="match status" value="1"/>
</dbReference>
<comment type="caution">
    <text evidence="9">The sequence shown here is derived from an EMBL/GenBank/DDBJ whole genome shotgun (WGS) entry which is preliminary data.</text>
</comment>
<dbReference type="PANTHER" id="PTHR30600:SF4">
    <property type="entry name" value="CYTOCHROME C DOMAIN-CONTAINING PROTEIN"/>
    <property type="match status" value="1"/>
</dbReference>
<evidence type="ECO:0000259" key="8">
    <source>
        <dbReference type="PROSITE" id="PS51175"/>
    </source>
</evidence>
<feature type="domain" description="CBM6" evidence="8">
    <location>
        <begin position="192"/>
        <end position="326"/>
    </location>
</feature>
<reference evidence="9 10" key="1">
    <citation type="submission" date="2019-08" db="EMBL/GenBank/DDBJ databases">
        <title>Microbe sample from Colwellia echini.</title>
        <authorList>
            <person name="Christiansen L."/>
            <person name="Pathiraja D."/>
            <person name="Schultz-Johansen M."/>
            <person name="Choi I.-G."/>
            <person name="Stougaard P."/>
        </authorList>
    </citation>
    <scope>NUCLEOTIDE SEQUENCE [LARGE SCALE GENOMIC DNA]</scope>
    <source>
        <strain evidence="9 10">A3</strain>
    </source>
</reference>
<dbReference type="SMART" id="SM00606">
    <property type="entry name" value="CBD_IV"/>
    <property type="match status" value="1"/>
</dbReference>
<dbReference type="PANTHER" id="PTHR30600">
    <property type="entry name" value="CYTOCHROME C PEROXIDASE-RELATED"/>
    <property type="match status" value="1"/>
</dbReference>
<keyword evidence="1 5" id="KW-0349">Heme</keyword>
<dbReference type="Pfam" id="PF18099">
    <property type="entry name" value="CBM_35_2"/>
    <property type="match status" value="1"/>
</dbReference>
<proteinExistence type="predicted"/>
<dbReference type="InterPro" id="IPR003367">
    <property type="entry name" value="Thrombospondin_3-like_rpt"/>
</dbReference>
<dbReference type="PROSITE" id="PS51175">
    <property type="entry name" value="CBM6"/>
    <property type="match status" value="1"/>
</dbReference>
<dbReference type="Pfam" id="PF03640">
    <property type="entry name" value="Lipoprotein_15"/>
    <property type="match status" value="2"/>
</dbReference>
<dbReference type="CDD" id="cd04080">
    <property type="entry name" value="CBM6_cellulase-like"/>
    <property type="match status" value="1"/>
</dbReference>
<dbReference type="InterPro" id="IPR005084">
    <property type="entry name" value="CBM6"/>
</dbReference>
<keyword evidence="3 6" id="KW-0732">Signal</keyword>
<evidence type="ECO:0000313" key="9">
    <source>
        <dbReference type="EMBL" id="TYK65110.1"/>
    </source>
</evidence>
<dbReference type="InterPro" id="IPR008979">
    <property type="entry name" value="Galactose-bd-like_sf"/>
</dbReference>
<gene>
    <name evidence="9" type="ORF">CWS31_012525</name>
</gene>
<dbReference type="Gene3D" id="2.60.120.260">
    <property type="entry name" value="Galactose-binding domain-like"/>
    <property type="match status" value="1"/>
</dbReference>
<dbReference type="InterPro" id="IPR005297">
    <property type="entry name" value="Lipoprotein_repeat"/>
</dbReference>
<dbReference type="InterPro" id="IPR051395">
    <property type="entry name" value="Cytochrome_c_Peroxidase/MauG"/>
</dbReference>
<dbReference type="Gene3D" id="1.10.760.10">
    <property type="entry name" value="Cytochrome c-like domain"/>
    <property type="match status" value="1"/>
</dbReference>
<dbReference type="InterPro" id="IPR009056">
    <property type="entry name" value="Cyt_c-like_dom"/>
</dbReference>
<evidence type="ECO:0000256" key="4">
    <source>
        <dbReference type="ARBA" id="ARBA00023004"/>
    </source>
</evidence>
<dbReference type="Pfam" id="PF06537">
    <property type="entry name" value="DHOR"/>
    <property type="match status" value="1"/>
</dbReference>
<feature type="domain" description="Cytochrome c" evidence="7">
    <location>
        <begin position="962"/>
        <end position="1110"/>
    </location>
</feature>
<keyword evidence="4 5" id="KW-0408">Iron</keyword>
<dbReference type="InterPro" id="IPR010538">
    <property type="entry name" value="DHOR"/>
</dbReference>